<sequence length="92" mass="10102">MCMAITNRNCLHCILEPVCTSPMSGAIPGSTFLLLDWPACMYIVQPTQQLASKPERIKLLFSYTSLLSQSSTKCSSLNCVPLAFPSRAFTLL</sequence>
<dbReference type="EMBL" id="MK697699">
    <property type="protein sequence ID" value="QHR89994.1"/>
    <property type="molecule type" value="Genomic_DNA"/>
</dbReference>
<evidence type="ECO:0000313" key="1">
    <source>
        <dbReference type="EMBL" id="QHR89994.1"/>
    </source>
</evidence>
<dbReference type="AlphaFoldDB" id="A0A6B9XPV9"/>
<protein>
    <submittedName>
        <fullName evidence="1">Uncharacterized protein</fullName>
    </submittedName>
</protein>
<reference evidence="1" key="1">
    <citation type="submission" date="2019-03" db="EMBL/GenBank/DDBJ databases">
        <title>Largest Complete Mitochondrial Genome of a Gymnosperm, Sitka Spruce (Picea sitchensis), Indicates Complex Physical Structure.</title>
        <authorList>
            <person name="Jackman S.D."/>
            <person name="Coombe L."/>
            <person name="Warren R."/>
            <person name="Kirk H."/>
            <person name="Trinh E."/>
            <person name="McLeod T."/>
            <person name="Pleasance S."/>
            <person name="Pandoh P."/>
            <person name="Zhao Y."/>
            <person name="Coope R."/>
            <person name="Bousquet J."/>
            <person name="Bohlmann J.C."/>
            <person name="Jones S.J.M."/>
            <person name="Birol I."/>
        </authorList>
    </citation>
    <scope>NUCLEOTIDE SEQUENCE</scope>
    <source>
        <strain evidence="1">Q903</strain>
    </source>
</reference>
<proteinExistence type="predicted"/>
<keyword evidence="1" id="KW-0496">Mitochondrion</keyword>
<gene>
    <name evidence="1" type="primary">orf04039</name>
    <name evidence="1" type="ORF">Q903MT_gene4016</name>
</gene>
<organism evidence="1">
    <name type="scientific">Picea sitchensis</name>
    <name type="common">Sitka spruce</name>
    <name type="synonym">Pinus sitchensis</name>
    <dbReference type="NCBI Taxonomy" id="3332"/>
    <lineage>
        <taxon>Eukaryota</taxon>
        <taxon>Viridiplantae</taxon>
        <taxon>Streptophyta</taxon>
        <taxon>Embryophyta</taxon>
        <taxon>Tracheophyta</taxon>
        <taxon>Spermatophyta</taxon>
        <taxon>Pinopsida</taxon>
        <taxon>Pinidae</taxon>
        <taxon>Conifers I</taxon>
        <taxon>Pinales</taxon>
        <taxon>Pinaceae</taxon>
        <taxon>Picea</taxon>
    </lineage>
</organism>
<name>A0A6B9XPV9_PICSI</name>
<geneLocation type="mitochondrion" evidence="1"/>
<accession>A0A6B9XPV9</accession>